<evidence type="ECO:0000313" key="1">
    <source>
        <dbReference type="EMBL" id="MBL1077080.1"/>
    </source>
</evidence>
<accession>A0ABS1MAA2</accession>
<dbReference type="EMBL" id="JAERRJ010000008">
    <property type="protein sequence ID" value="MBL1077080.1"/>
    <property type="molecule type" value="Genomic_DNA"/>
</dbReference>
<name>A0ABS1MAA2_9NOCA</name>
<gene>
    <name evidence="1" type="ORF">JK358_22025</name>
</gene>
<comment type="caution">
    <text evidence="1">The sequence shown here is derived from an EMBL/GenBank/DDBJ whole genome shotgun (WGS) entry which is preliminary data.</text>
</comment>
<sequence>MSAEEEQSRCGYRPTAELDGDAEIDERALSAKLAGDETQERLVDAWLWPLTWEG</sequence>
<evidence type="ECO:0000313" key="2">
    <source>
        <dbReference type="Proteomes" id="UP000602198"/>
    </source>
</evidence>
<protein>
    <submittedName>
        <fullName evidence="1">Uncharacterized protein</fullName>
    </submittedName>
</protein>
<reference evidence="1 2" key="1">
    <citation type="submission" date="2021-01" db="EMBL/GenBank/DDBJ databases">
        <title>WGS of actinomycetes isolated from Thailand.</title>
        <authorList>
            <person name="Thawai C."/>
        </authorList>
    </citation>
    <scope>NUCLEOTIDE SEQUENCE [LARGE SCALE GENOMIC DNA]</scope>
    <source>
        <strain evidence="1 2">LPG 2</strain>
    </source>
</reference>
<dbReference type="RefSeq" id="WP_201949705.1">
    <property type="nucleotide sequence ID" value="NZ_JAERRJ010000008.1"/>
</dbReference>
<keyword evidence="2" id="KW-1185">Reference proteome</keyword>
<dbReference type="Proteomes" id="UP000602198">
    <property type="component" value="Unassembled WGS sequence"/>
</dbReference>
<organism evidence="1 2">
    <name type="scientific">Nocardia acididurans</name>
    <dbReference type="NCBI Taxonomy" id="2802282"/>
    <lineage>
        <taxon>Bacteria</taxon>
        <taxon>Bacillati</taxon>
        <taxon>Actinomycetota</taxon>
        <taxon>Actinomycetes</taxon>
        <taxon>Mycobacteriales</taxon>
        <taxon>Nocardiaceae</taxon>
        <taxon>Nocardia</taxon>
    </lineage>
</organism>
<proteinExistence type="predicted"/>